<evidence type="ECO:0000313" key="1">
    <source>
        <dbReference type="EMBL" id="GGD89640.1"/>
    </source>
</evidence>
<sequence>MPVHPLQSALDRATAATYTVVDLIDIARSRKPSASGREGRTDARQASLYRAVIASTVAAVEETFEALTIAALASLGTPPAALNRLATAIGKTMQSPGPQNLDNLLNDYLDFTPSDHWCAHLAFSSPAYRRSDLADKSLDYRLIYTAYAGFREFAGNEASDILSRFVKIRNSFAHQDVSTLIFLKPQQAMLRNLRGRKAASSDEQRLVEAISATCAVTLDANSTGMADPVARWTIHETHAVNALLMYIGLVISTTDALALHLDSTAGVTVSKYDKLVLRVQEGRWWDWSHDHTFASPNVDFVLTPYRPGSRSA</sequence>
<evidence type="ECO:0008006" key="3">
    <source>
        <dbReference type="Google" id="ProtNLM"/>
    </source>
</evidence>
<gene>
    <name evidence="1" type="ORF">GCM10007269_35350</name>
</gene>
<reference evidence="2" key="1">
    <citation type="journal article" date="2019" name="Int. J. Syst. Evol. Microbiol.">
        <title>The Global Catalogue of Microorganisms (GCM) 10K type strain sequencing project: providing services to taxonomists for standard genome sequencing and annotation.</title>
        <authorList>
            <consortium name="The Broad Institute Genomics Platform"/>
            <consortium name="The Broad Institute Genome Sequencing Center for Infectious Disease"/>
            <person name="Wu L."/>
            <person name="Ma J."/>
        </authorList>
    </citation>
    <scope>NUCLEOTIDE SEQUENCE [LARGE SCALE GENOMIC DNA]</scope>
    <source>
        <strain evidence="2">CCM 7640</strain>
    </source>
</reference>
<dbReference type="EMBL" id="BMCM01000007">
    <property type="protein sequence ID" value="GGD89640.1"/>
    <property type="molecule type" value="Genomic_DNA"/>
</dbReference>
<organism evidence="1 2">
    <name type="scientific">Microbacterium murale</name>
    <dbReference type="NCBI Taxonomy" id="1081040"/>
    <lineage>
        <taxon>Bacteria</taxon>
        <taxon>Bacillati</taxon>
        <taxon>Actinomycetota</taxon>
        <taxon>Actinomycetes</taxon>
        <taxon>Micrococcales</taxon>
        <taxon>Microbacteriaceae</taxon>
        <taxon>Microbacterium</taxon>
    </lineage>
</organism>
<dbReference type="Proteomes" id="UP000629365">
    <property type="component" value="Unassembled WGS sequence"/>
</dbReference>
<comment type="caution">
    <text evidence="1">The sequence shown here is derived from an EMBL/GenBank/DDBJ whole genome shotgun (WGS) entry which is preliminary data.</text>
</comment>
<evidence type="ECO:0000313" key="2">
    <source>
        <dbReference type="Proteomes" id="UP000629365"/>
    </source>
</evidence>
<accession>A0ABQ1S3Z2</accession>
<dbReference type="RefSeq" id="WP_188438055.1">
    <property type="nucleotide sequence ID" value="NZ_BMCM01000007.1"/>
</dbReference>
<name>A0ABQ1S3Z2_9MICO</name>
<keyword evidence="2" id="KW-1185">Reference proteome</keyword>
<protein>
    <recommendedName>
        <fullName evidence="3">Apea-like HEPN domain-containing protein</fullName>
    </recommendedName>
</protein>
<proteinExistence type="predicted"/>